<feature type="region of interest" description="Disordered" evidence="1">
    <location>
        <begin position="1"/>
        <end position="56"/>
    </location>
</feature>
<reference evidence="2 3" key="1">
    <citation type="journal article" date="2013" name="BMC Genomics">
        <title>Reconstruction of the lipid metabolism for the microalga Monoraphidium neglectum from its genome sequence reveals characteristics suitable for biofuel production.</title>
        <authorList>
            <person name="Bogen C."/>
            <person name="Al-Dilaimi A."/>
            <person name="Albersmeier A."/>
            <person name="Wichmann J."/>
            <person name="Grundmann M."/>
            <person name="Rupp O."/>
            <person name="Lauersen K.J."/>
            <person name="Blifernez-Klassen O."/>
            <person name="Kalinowski J."/>
            <person name="Goesmann A."/>
            <person name="Mussgnug J.H."/>
            <person name="Kruse O."/>
        </authorList>
    </citation>
    <scope>NUCLEOTIDE SEQUENCE [LARGE SCALE GENOMIC DNA]</scope>
    <source>
        <strain evidence="2 3">SAG 48.87</strain>
    </source>
</reference>
<evidence type="ECO:0000313" key="2">
    <source>
        <dbReference type="EMBL" id="KIY93402.1"/>
    </source>
</evidence>
<dbReference type="AlphaFoldDB" id="A0A0D2IZX7"/>
<dbReference type="GeneID" id="25732135"/>
<accession>A0A0D2IZX7</accession>
<feature type="compositionally biased region" description="Acidic residues" evidence="1">
    <location>
        <begin position="42"/>
        <end position="56"/>
    </location>
</feature>
<dbReference type="Proteomes" id="UP000054498">
    <property type="component" value="Unassembled WGS sequence"/>
</dbReference>
<name>A0A0D2IZX7_9CHLO</name>
<proteinExistence type="predicted"/>
<gene>
    <name evidence="2" type="ORF">MNEG_14560</name>
</gene>
<keyword evidence="3" id="KW-1185">Reference proteome</keyword>
<sequence>MPNTMMRQQIEAAVSDALNASRREGAARTSGRGPISGAPFGADEDEDGAADEDDDVSEEALLFGEGSSLDELEAALERQAGAARQQLAGAS</sequence>
<dbReference type="EMBL" id="KK104799">
    <property type="protein sequence ID" value="KIY93402.1"/>
    <property type="molecule type" value="Genomic_DNA"/>
</dbReference>
<evidence type="ECO:0000256" key="1">
    <source>
        <dbReference type="SAM" id="MobiDB-lite"/>
    </source>
</evidence>
<dbReference type="KEGG" id="mng:MNEG_14560"/>
<organism evidence="2 3">
    <name type="scientific">Monoraphidium neglectum</name>
    <dbReference type="NCBI Taxonomy" id="145388"/>
    <lineage>
        <taxon>Eukaryota</taxon>
        <taxon>Viridiplantae</taxon>
        <taxon>Chlorophyta</taxon>
        <taxon>core chlorophytes</taxon>
        <taxon>Chlorophyceae</taxon>
        <taxon>CS clade</taxon>
        <taxon>Sphaeropleales</taxon>
        <taxon>Selenastraceae</taxon>
        <taxon>Monoraphidium</taxon>
    </lineage>
</organism>
<dbReference type="RefSeq" id="XP_013892422.1">
    <property type="nucleotide sequence ID" value="XM_014036968.1"/>
</dbReference>
<evidence type="ECO:0000313" key="3">
    <source>
        <dbReference type="Proteomes" id="UP000054498"/>
    </source>
</evidence>
<protein>
    <submittedName>
        <fullName evidence="2">Uncharacterized protein</fullName>
    </submittedName>
</protein>